<evidence type="ECO:0000313" key="2">
    <source>
        <dbReference type="EMBL" id="MCL7748410.1"/>
    </source>
</evidence>
<dbReference type="PANTHER" id="PTHR43792">
    <property type="entry name" value="GNAT FAMILY, PUTATIVE (AFU_ORTHOLOGUE AFUA_3G00765)-RELATED-RELATED"/>
    <property type="match status" value="1"/>
</dbReference>
<dbReference type="InterPro" id="IPR000182">
    <property type="entry name" value="GNAT_dom"/>
</dbReference>
<dbReference type="Pfam" id="PF13302">
    <property type="entry name" value="Acetyltransf_3"/>
    <property type="match status" value="1"/>
</dbReference>
<dbReference type="InterPro" id="IPR051531">
    <property type="entry name" value="N-acetyltransferase"/>
</dbReference>
<keyword evidence="3" id="KW-1185">Reference proteome</keyword>
<evidence type="ECO:0000313" key="3">
    <source>
        <dbReference type="Proteomes" id="UP001139150"/>
    </source>
</evidence>
<sequence>MQLQTERLTLIPCTKTSVLLAQACSYAIGPHIESHLLELEQDSSLLGWGVWFVINKETNKVIGDIGFKGKPNQENSIEIGYGILPAAQQNGFATEAVREIIKWAFSIEHVHKIIAECLQDNEPSIKVLEKIQMKKVNRIDNMLKWELCKHG</sequence>
<reference evidence="2" key="1">
    <citation type="submission" date="2022-02" db="EMBL/GenBank/DDBJ databases">
        <title>Halalkalibacter sp. nov. isolated from Lonar Lake, India.</title>
        <authorList>
            <person name="Joshi A."/>
            <person name="Thite S."/>
            <person name="Lodha T."/>
        </authorList>
    </citation>
    <scope>NUCLEOTIDE SEQUENCE</scope>
    <source>
        <strain evidence="2">MEB205</strain>
    </source>
</reference>
<proteinExistence type="predicted"/>
<dbReference type="Gene3D" id="3.40.630.30">
    <property type="match status" value="1"/>
</dbReference>
<dbReference type="GO" id="GO:0016747">
    <property type="term" value="F:acyltransferase activity, transferring groups other than amino-acyl groups"/>
    <property type="evidence" value="ECO:0007669"/>
    <property type="project" value="InterPro"/>
</dbReference>
<dbReference type="PROSITE" id="PS51186">
    <property type="entry name" value="GNAT"/>
    <property type="match status" value="1"/>
</dbReference>
<name>A0A9X2CU78_9BACI</name>
<feature type="domain" description="N-acetyltransferase" evidence="1">
    <location>
        <begin position="8"/>
        <end position="151"/>
    </location>
</feature>
<dbReference type="InterPro" id="IPR016181">
    <property type="entry name" value="Acyl_CoA_acyltransferase"/>
</dbReference>
<organism evidence="2 3">
    <name type="scientific">Halalkalibacter alkaliphilus</name>
    <dbReference type="NCBI Taxonomy" id="2917993"/>
    <lineage>
        <taxon>Bacteria</taxon>
        <taxon>Bacillati</taxon>
        <taxon>Bacillota</taxon>
        <taxon>Bacilli</taxon>
        <taxon>Bacillales</taxon>
        <taxon>Bacillaceae</taxon>
        <taxon>Halalkalibacter</taxon>
    </lineage>
</organism>
<gene>
    <name evidence="2" type="ORF">MF646_14870</name>
</gene>
<evidence type="ECO:0000259" key="1">
    <source>
        <dbReference type="PROSITE" id="PS51186"/>
    </source>
</evidence>
<comment type="caution">
    <text evidence="2">The sequence shown here is derived from an EMBL/GenBank/DDBJ whole genome shotgun (WGS) entry which is preliminary data.</text>
</comment>
<dbReference type="AlphaFoldDB" id="A0A9X2CU78"/>
<accession>A0A9X2CU78</accession>
<dbReference type="Proteomes" id="UP001139150">
    <property type="component" value="Unassembled WGS sequence"/>
</dbReference>
<dbReference type="SUPFAM" id="SSF55729">
    <property type="entry name" value="Acyl-CoA N-acyltransferases (Nat)"/>
    <property type="match status" value="1"/>
</dbReference>
<protein>
    <submittedName>
        <fullName evidence="2">GNAT family N-acetyltransferase</fullName>
    </submittedName>
</protein>
<dbReference type="RefSeq" id="WP_250097301.1">
    <property type="nucleotide sequence ID" value="NZ_JAKRYL010000015.1"/>
</dbReference>
<dbReference type="EMBL" id="JAKRYL010000015">
    <property type="protein sequence ID" value="MCL7748410.1"/>
    <property type="molecule type" value="Genomic_DNA"/>
</dbReference>
<dbReference type="PANTHER" id="PTHR43792:SF13">
    <property type="entry name" value="ACETYLTRANSFERASE"/>
    <property type="match status" value="1"/>
</dbReference>